<evidence type="ECO:0000313" key="2">
    <source>
        <dbReference type="EMBL" id="CUP97133.1"/>
    </source>
</evidence>
<dbReference type="AlphaFoldDB" id="A0A173TRU2"/>
<gene>
    <name evidence="1" type="ORF">ERS852429_01727</name>
    <name evidence="2" type="ORF">ERS852560_01102</name>
</gene>
<evidence type="ECO:0000313" key="4">
    <source>
        <dbReference type="Proteomes" id="UP000095591"/>
    </source>
</evidence>
<dbReference type="Proteomes" id="UP000095332">
    <property type="component" value="Unassembled WGS sequence"/>
</dbReference>
<proteinExistence type="predicted"/>
<reference evidence="3 4" key="1">
    <citation type="submission" date="2015-09" db="EMBL/GenBank/DDBJ databases">
        <authorList>
            <consortium name="Pathogen Informatics"/>
        </authorList>
    </citation>
    <scope>NUCLEOTIDE SEQUENCE [LARGE SCALE GENOMIC DNA]</scope>
    <source>
        <strain evidence="1 4">2789STDY5608872</strain>
        <strain evidence="2 3">2789STDY5834948</strain>
    </source>
</reference>
<dbReference type="EMBL" id="CZBM01000003">
    <property type="protein sequence ID" value="CUP97133.1"/>
    <property type="molecule type" value="Genomic_DNA"/>
</dbReference>
<sequence>MGILSREGADFGGYWRIILSYHFEGMRRSTLRLYNWRQNWAKKVS</sequence>
<name>A0A173TRU2_PARDI</name>
<organism evidence="1 4">
    <name type="scientific">Parabacteroides distasonis</name>
    <dbReference type="NCBI Taxonomy" id="823"/>
    <lineage>
        <taxon>Bacteria</taxon>
        <taxon>Pseudomonadati</taxon>
        <taxon>Bacteroidota</taxon>
        <taxon>Bacteroidia</taxon>
        <taxon>Bacteroidales</taxon>
        <taxon>Tannerellaceae</taxon>
        <taxon>Parabacteroides</taxon>
    </lineage>
</organism>
<dbReference type="Proteomes" id="UP000095591">
    <property type="component" value="Unassembled WGS sequence"/>
</dbReference>
<evidence type="ECO:0000313" key="3">
    <source>
        <dbReference type="Proteomes" id="UP000095332"/>
    </source>
</evidence>
<evidence type="ECO:0000313" key="1">
    <source>
        <dbReference type="EMBL" id="CUN05371.1"/>
    </source>
</evidence>
<accession>A0A173TRU2</accession>
<dbReference type="EMBL" id="CYXP01000003">
    <property type="protein sequence ID" value="CUN05371.1"/>
    <property type="molecule type" value="Genomic_DNA"/>
</dbReference>
<protein>
    <submittedName>
        <fullName evidence="1">Uncharacterized protein</fullName>
    </submittedName>
</protein>